<dbReference type="PANTHER" id="PTHR22572">
    <property type="entry name" value="SUGAR-1-PHOSPHATE GUANYL TRANSFERASE"/>
    <property type="match status" value="1"/>
</dbReference>
<feature type="non-terminal residue" evidence="2">
    <location>
        <position position="102"/>
    </location>
</feature>
<dbReference type="AlphaFoldDB" id="A0A2H0NEN4"/>
<dbReference type="InterPro" id="IPR005835">
    <property type="entry name" value="NTP_transferase_dom"/>
</dbReference>
<proteinExistence type="predicted"/>
<evidence type="ECO:0000313" key="2">
    <source>
        <dbReference type="EMBL" id="PIR07324.1"/>
    </source>
</evidence>
<gene>
    <name evidence="2" type="ORF">COV55_00275</name>
</gene>
<sequence>MKAFLLAAGEGTRLKPYTDTVPKCLMPINGKPLLEIWINLLESHGITDVLVNTHHQAEKVESFVKHIKSQAKVTITTVYEPRLLGSAGTVAAQRDFIIDNDD</sequence>
<dbReference type="Proteomes" id="UP000230564">
    <property type="component" value="Unassembled WGS sequence"/>
</dbReference>
<dbReference type="Gene3D" id="3.90.550.10">
    <property type="entry name" value="Spore Coat Polysaccharide Biosynthesis Protein SpsA, Chain A"/>
    <property type="match status" value="1"/>
</dbReference>
<reference evidence="2 3" key="1">
    <citation type="submission" date="2017-09" db="EMBL/GenBank/DDBJ databases">
        <title>Depth-based differentiation of microbial function through sediment-hosted aquifers and enrichment of novel symbionts in the deep terrestrial subsurface.</title>
        <authorList>
            <person name="Probst A.J."/>
            <person name="Ladd B."/>
            <person name="Jarett J.K."/>
            <person name="Geller-Mcgrath D.E."/>
            <person name="Sieber C.M."/>
            <person name="Emerson J.B."/>
            <person name="Anantharaman K."/>
            <person name="Thomas B.C."/>
            <person name="Malmstrom R."/>
            <person name="Stieglmeier M."/>
            <person name="Klingl A."/>
            <person name="Woyke T."/>
            <person name="Ryan C.M."/>
            <person name="Banfield J.F."/>
        </authorList>
    </citation>
    <scope>NUCLEOTIDE SEQUENCE [LARGE SCALE GENOMIC DNA]</scope>
    <source>
        <strain evidence="2">CG11_big_fil_rev_8_21_14_0_20_36_20</strain>
    </source>
</reference>
<organism evidence="2 3">
    <name type="scientific">Candidatus Komeilibacteria bacterium CG11_big_fil_rev_8_21_14_0_20_36_20</name>
    <dbReference type="NCBI Taxonomy" id="1974477"/>
    <lineage>
        <taxon>Bacteria</taxon>
        <taxon>Candidatus Komeiliibacteriota</taxon>
    </lineage>
</organism>
<name>A0A2H0NEN4_9BACT</name>
<dbReference type="SUPFAM" id="SSF53448">
    <property type="entry name" value="Nucleotide-diphospho-sugar transferases"/>
    <property type="match status" value="1"/>
</dbReference>
<dbReference type="EMBL" id="PCWQ01000004">
    <property type="protein sequence ID" value="PIR07324.1"/>
    <property type="molecule type" value="Genomic_DNA"/>
</dbReference>
<evidence type="ECO:0000313" key="3">
    <source>
        <dbReference type="Proteomes" id="UP000230564"/>
    </source>
</evidence>
<dbReference type="InterPro" id="IPR029044">
    <property type="entry name" value="Nucleotide-diphossugar_trans"/>
</dbReference>
<feature type="domain" description="Nucleotidyl transferase" evidence="1">
    <location>
        <begin position="2"/>
        <end position="101"/>
    </location>
</feature>
<dbReference type="Pfam" id="PF00483">
    <property type="entry name" value="NTP_transferase"/>
    <property type="match status" value="1"/>
</dbReference>
<comment type="caution">
    <text evidence="2">The sequence shown here is derived from an EMBL/GenBank/DDBJ whole genome shotgun (WGS) entry which is preliminary data.</text>
</comment>
<evidence type="ECO:0000259" key="1">
    <source>
        <dbReference type="Pfam" id="PF00483"/>
    </source>
</evidence>
<accession>A0A2H0NEN4</accession>
<dbReference type="InterPro" id="IPR050486">
    <property type="entry name" value="Mannose-1P_guanyltransferase"/>
</dbReference>
<protein>
    <recommendedName>
        <fullName evidence="1">Nucleotidyl transferase domain-containing protein</fullName>
    </recommendedName>
</protein>